<evidence type="ECO:0008006" key="4">
    <source>
        <dbReference type="Google" id="ProtNLM"/>
    </source>
</evidence>
<dbReference type="RefSeq" id="WP_378576698.1">
    <property type="nucleotide sequence ID" value="NZ_JBHSFQ010000019.1"/>
</dbReference>
<name>A0ABV9DYR8_9ACTN</name>
<evidence type="ECO:0000313" key="3">
    <source>
        <dbReference type="Proteomes" id="UP001595923"/>
    </source>
</evidence>
<organism evidence="2 3">
    <name type="scientific">Nocardiopsis mangrovi</name>
    <dbReference type="NCBI Taxonomy" id="1179818"/>
    <lineage>
        <taxon>Bacteria</taxon>
        <taxon>Bacillati</taxon>
        <taxon>Actinomycetota</taxon>
        <taxon>Actinomycetes</taxon>
        <taxon>Streptosporangiales</taxon>
        <taxon>Nocardiopsidaceae</taxon>
        <taxon>Nocardiopsis</taxon>
    </lineage>
</organism>
<feature type="region of interest" description="Disordered" evidence="1">
    <location>
        <begin position="71"/>
        <end position="98"/>
    </location>
</feature>
<protein>
    <recommendedName>
        <fullName evidence="4">Integrase</fullName>
    </recommendedName>
</protein>
<keyword evidence="3" id="KW-1185">Reference proteome</keyword>
<dbReference type="EMBL" id="JBHSFQ010000019">
    <property type="protein sequence ID" value="MFC4563975.1"/>
    <property type="molecule type" value="Genomic_DNA"/>
</dbReference>
<evidence type="ECO:0000256" key="1">
    <source>
        <dbReference type="SAM" id="MobiDB-lite"/>
    </source>
</evidence>
<sequence length="98" mass="11145">MTFLGMAPQLMNERMGHLDRAVPAQYAHVTPEMRRILTMRLSEVWDETLARRREMSTTSPVPLVQWLLDATSPAQSHSRSTPDSDRRRVVAIRGDVAS</sequence>
<comment type="caution">
    <text evidence="2">The sequence shown here is derived from an EMBL/GenBank/DDBJ whole genome shotgun (WGS) entry which is preliminary data.</text>
</comment>
<gene>
    <name evidence="2" type="ORF">ACFO4E_19105</name>
</gene>
<evidence type="ECO:0000313" key="2">
    <source>
        <dbReference type="EMBL" id="MFC4563975.1"/>
    </source>
</evidence>
<proteinExistence type="predicted"/>
<dbReference type="Proteomes" id="UP001595923">
    <property type="component" value="Unassembled WGS sequence"/>
</dbReference>
<reference evidence="3" key="1">
    <citation type="journal article" date="2019" name="Int. J. Syst. Evol. Microbiol.">
        <title>The Global Catalogue of Microorganisms (GCM) 10K type strain sequencing project: providing services to taxonomists for standard genome sequencing and annotation.</title>
        <authorList>
            <consortium name="The Broad Institute Genomics Platform"/>
            <consortium name="The Broad Institute Genome Sequencing Center for Infectious Disease"/>
            <person name="Wu L."/>
            <person name="Ma J."/>
        </authorList>
    </citation>
    <scope>NUCLEOTIDE SEQUENCE [LARGE SCALE GENOMIC DNA]</scope>
    <source>
        <strain evidence="3">XZYJ18</strain>
    </source>
</reference>
<accession>A0ABV9DYR8</accession>